<dbReference type="STRING" id="758803.SAMN05421803_10122"/>
<dbReference type="RefSeq" id="WP_073373675.1">
    <property type="nucleotide sequence ID" value="NZ_FQZK01000001.1"/>
</dbReference>
<dbReference type="PANTHER" id="PTHR30055:SF226">
    <property type="entry name" value="HTH-TYPE TRANSCRIPTIONAL REGULATOR PKSA"/>
    <property type="match status" value="1"/>
</dbReference>
<protein>
    <submittedName>
        <fullName evidence="4">DNA-binding transcriptional regulator, AcrR family</fullName>
    </submittedName>
</protein>
<keyword evidence="5" id="KW-1185">Reference proteome</keyword>
<dbReference type="AlphaFoldDB" id="A0A1M6AKX6"/>
<dbReference type="InterPro" id="IPR001647">
    <property type="entry name" value="HTH_TetR"/>
</dbReference>
<dbReference type="InterPro" id="IPR050109">
    <property type="entry name" value="HTH-type_TetR-like_transc_reg"/>
</dbReference>
<evidence type="ECO:0000256" key="1">
    <source>
        <dbReference type="ARBA" id="ARBA00023125"/>
    </source>
</evidence>
<dbReference type="InterPro" id="IPR036271">
    <property type="entry name" value="Tet_transcr_reg_TetR-rel_C_sf"/>
</dbReference>
<gene>
    <name evidence="4" type="ORF">SAMN05421803_10122</name>
</gene>
<dbReference type="Gene3D" id="1.10.357.10">
    <property type="entry name" value="Tetracycline Repressor, domain 2"/>
    <property type="match status" value="1"/>
</dbReference>
<evidence type="ECO:0000256" key="2">
    <source>
        <dbReference type="PROSITE-ProRule" id="PRU00335"/>
    </source>
</evidence>
<dbReference type="EMBL" id="FQZK01000001">
    <property type="protein sequence ID" value="SHI37067.1"/>
    <property type="molecule type" value="Genomic_DNA"/>
</dbReference>
<feature type="domain" description="HTH tetR-type" evidence="3">
    <location>
        <begin position="22"/>
        <end position="82"/>
    </location>
</feature>
<dbReference type="PANTHER" id="PTHR30055">
    <property type="entry name" value="HTH-TYPE TRANSCRIPTIONAL REGULATOR RUTR"/>
    <property type="match status" value="1"/>
</dbReference>
<organism evidence="4 5">
    <name type="scientific">Nocardiopsis flavescens</name>
    <dbReference type="NCBI Taxonomy" id="758803"/>
    <lineage>
        <taxon>Bacteria</taxon>
        <taxon>Bacillati</taxon>
        <taxon>Actinomycetota</taxon>
        <taxon>Actinomycetes</taxon>
        <taxon>Streptosporangiales</taxon>
        <taxon>Nocardiopsidaceae</taxon>
        <taxon>Nocardiopsis</taxon>
    </lineage>
</organism>
<dbReference type="SUPFAM" id="SSF46689">
    <property type="entry name" value="Homeodomain-like"/>
    <property type="match status" value="1"/>
</dbReference>
<dbReference type="GO" id="GO:0003700">
    <property type="term" value="F:DNA-binding transcription factor activity"/>
    <property type="evidence" value="ECO:0007669"/>
    <property type="project" value="TreeGrafter"/>
</dbReference>
<evidence type="ECO:0000313" key="5">
    <source>
        <dbReference type="Proteomes" id="UP000184452"/>
    </source>
</evidence>
<dbReference type="Proteomes" id="UP000184452">
    <property type="component" value="Unassembled WGS sequence"/>
</dbReference>
<dbReference type="InterPro" id="IPR009057">
    <property type="entry name" value="Homeodomain-like_sf"/>
</dbReference>
<evidence type="ECO:0000313" key="4">
    <source>
        <dbReference type="EMBL" id="SHI37067.1"/>
    </source>
</evidence>
<reference evidence="4 5" key="1">
    <citation type="submission" date="2016-11" db="EMBL/GenBank/DDBJ databases">
        <authorList>
            <person name="Jaros S."/>
            <person name="Januszkiewicz K."/>
            <person name="Wedrychowicz H."/>
        </authorList>
    </citation>
    <scope>NUCLEOTIDE SEQUENCE [LARGE SCALE GENOMIC DNA]</scope>
    <source>
        <strain evidence="4 5">CGMCC 4.5723</strain>
    </source>
</reference>
<dbReference type="OrthoDB" id="4331447at2"/>
<dbReference type="PROSITE" id="PS50977">
    <property type="entry name" value="HTH_TETR_2"/>
    <property type="match status" value="1"/>
</dbReference>
<evidence type="ECO:0000259" key="3">
    <source>
        <dbReference type="PROSITE" id="PS50977"/>
    </source>
</evidence>
<dbReference type="GO" id="GO:0000976">
    <property type="term" value="F:transcription cis-regulatory region binding"/>
    <property type="evidence" value="ECO:0007669"/>
    <property type="project" value="TreeGrafter"/>
</dbReference>
<dbReference type="SUPFAM" id="SSF48498">
    <property type="entry name" value="Tetracyclin repressor-like, C-terminal domain"/>
    <property type="match status" value="1"/>
</dbReference>
<accession>A0A1M6AKX6</accession>
<keyword evidence="1 2" id="KW-0238">DNA-binding</keyword>
<sequence length="214" mass="23932">MTRPRVELVRPWRGMTPEQRQRDRRRRLLDAALEEFGTAGFRATTVGALCARAHLTNRYFYEHFADREAALRALYDELLGRALQEMAAALEGADTFEDQVMAALDAYLDFAMADPRRPRVVSVESVGVSPAMEERRRAARHTIAGLIDAAYARGVESGHLVDRPFGKQALALVGAANELVVDWVLGDRSQDAARVGDDIAQVYLPLLRSRRTRP</sequence>
<name>A0A1M6AKX6_9ACTN</name>
<dbReference type="Pfam" id="PF00440">
    <property type="entry name" value="TetR_N"/>
    <property type="match status" value="1"/>
</dbReference>
<dbReference type="Gene3D" id="1.10.10.60">
    <property type="entry name" value="Homeodomain-like"/>
    <property type="match status" value="1"/>
</dbReference>
<proteinExistence type="predicted"/>
<feature type="DNA-binding region" description="H-T-H motif" evidence="2">
    <location>
        <begin position="45"/>
        <end position="64"/>
    </location>
</feature>